<proteinExistence type="predicted"/>
<sequence>MAGDKSSAQLATSTDGNDELPTYQGAEQSTIHNHTNAVIEAANVRARDEVNKETRLQTPEFCSHRTAREKAYDNLYYTQATMFPSNPYRSKVISPIYGRNAFKGRDKNEKLWQSRIPPRADPAYYTQYLQEMIELNAALNEKAQSDIDAREPAMNIWEVDDLAKTASTLALQRRAQNTDISQDSARPTEGRALQNKQQAPATGPVNGNRRQSWLKKAFSGKTPEEKEAKRLGKLSASFGTLRNSILQEEQGRWPTQEWRRIVEEYQNKVGMKEKIAELRYRHPIQYLHLLRAGYFEPIPVAWADQVSNPLKFKIESMEGWRGITPTWRGFEDTAEERLYWVLNHRSGPDGQLLKPDVMSAVEMARQRMASAVEPPPQYFSATDTCHTHHSTEGYSNQVIPASFHAFDARETSADDTMILLDVSESMGSDLMRPDYEQYLITSYSRSTQPKNKGFCTDVAKAIIRRFVGAMINHSHNGRGYQLTTFANHASYMGVINHHNFEDVWGNVVFGGGTRVMTGWQRAKRLHFEKHRESATLHPVYGWQAGPKTPMLRLLLLLDGEAMDMDQFELDLLANSWAHVTIFLLGVDGCLSHHRHANELQRVSEVNHHVSFIDAQGNMPERLVTHELLKRHLGYEVSMAEFVELEQPPAYDTL</sequence>
<keyword evidence="2" id="KW-1185">Reference proteome</keyword>
<reference evidence="1" key="1">
    <citation type="submission" date="2022-07" db="EMBL/GenBank/DDBJ databases">
        <title>Genome Sequence of Lecanicillium saksenae.</title>
        <authorList>
            <person name="Buettner E."/>
        </authorList>
    </citation>
    <scope>NUCLEOTIDE SEQUENCE</scope>
    <source>
        <strain evidence="1">VT-O1</strain>
    </source>
</reference>
<dbReference type="Proteomes" id="UP001148737">
    <property type="component" value="Unassembled WGS sequence"/>
</dbReference>
<gene>
    <name evidence="1" type="ORF">NLG97_g5483</name>
</gene>
<evidence type="ECO:0000313" key="2">
    <source>
        <dbReference type="Proteomes" id="UP001148737"/>
    </source>
</evidence>
<protein>
    <submittedName>
        <fullName evidence="1">Uncharacterized protein</fullName>
    </submittedName>
</protein>
<dbReference type="EMBL" id="JANAKD010000621">
    <property type="protein sequence ID" value="KAJ3492050.1"/>
    <property type="molecule type" value="Genomic_DNA"/>
</dbReference>
<organism evidence="1 2">
    <name type="scientific">Lecanicillium saksenae</name>
    <dbReference type="NCBI Taxonomy" id="468837"/>
    <lineage>
        <taxon>Eukaryota</taxon>
        <taxon>Fungi</taxon>
        <taxon>Dikarya</taxon>
        <taxon>Ascomycota</taxon>
        <taxon>Pezizomycotina</taxon>
        <taxon>Sordariomycetes</taxon>
        <taxon>Hypocreomycetidae</taxon>
        <taxon>Hypocreales</taxon>
        <taxon>Cordycipitaceae</taxon>
        <taxon>Lecanicillium</taxon>
    </lineage>
</organism>
<accession>A0ACC1QSW1</accession>
<evidence type="ECO:0000313" key="1">
    <source>
        <dbReference type="EMBL" id="KAJ3492050.1"/>
    </source>
</evidence>
<comment type="caution">
    <text evidence="1">The sequence shown here is derived from an EMBL/GenBank/DDBJ whole genome shotgun (WGS) entry which is preliminary data.</text>
</comment>
<name>A0ACC1QSW1_9HYPO</name>